<dbReference type="GO" id="GO:0046872">
    <property type="term" value="F:metal ion binding"/>
    <property type="evidence" value="ECO:0007669"/>
    <property type="project" value="UniProtKB-KW"/>
</dbReference>
<dbReference type="PROSITE" id="PS51918">
    <property type="entry name" value="RADICAL_SAM"/>
    <property type="match status" value="1"/>
</dbReference>
<dbReference type="InterPro" id="IPR050377">
    <property type="entry name" value="Radical_SAM_PqqE_MftC-like"/>
</dbReference>
<gene>
    <name evidence="7" type="ORF">B5E52_05780</name>
</gene>
<evidence type="ECO:0000256" key="3">
    <source>
        <dbReference type="ARBA" id="ARBA00022723"/>
    </source>
</evidence>
<dbReference type="PANTHER" id="PTHR11228">
    <property type="entry name" value="RADICAL SAM DOMAIN PROTEIN"/>
    <property type="match status" value="1"/>
</dbReference>
<dbReference type="InterPro" id="IPR007197">
    <property type="entry name" value="rSAM"/>
</dbReference>
<proteinExistence type="predicted"/>
<dbReference type="EMBL" id="NFLW01000007">
    <property type="protein sequence ID" value="OUQ72199.1"/>
    <property type="molecule type" value="Genomic_DNA"/>
</dbReference>
<keyword evidence="2" id="KW-0949">S-adenosyl-L-methionine</keyword>
<evidence type="ECO:0000259" key="6">
    <source>
        <dbReference type="PROSITE" id="PS51918"/>
    </source>
</evidence>
<evidence type="ECO:0000313" key="8">
    <source>
        <dbReference type="Proteomes" id="UP000196036"/>
    </source>
</evidence>
<dbReference type="SFLD" id="SFLDG01067">
    <property type="entry name" value="SPASM/twitch_domain_containing"/>
    <property type="match status" value="1"/>
</dbReference>
<dbReference type="AlphaFoldDB" id="A0A1Y4VPZ5"/>
<dbReference type="Proteomes" id="UP000196036">
    <property type="component" value="Unassembled WGS sequence"/>
</dbReference>
<dbReference type="SUPFAM" id="SSF102114">
    <property type="entry name" value="Radical SAM enzymes"/>
    <property type="match status" value="1"/>
</dbReference>
<evidence type="ECO:0000256" key="4">
    <source>
        <dbReference type="ARBA" id="ARBA00023004"/>
    </source>
</evidence>
<dbReference type="SFLD" id="SFLDS00029">
    <property type="entry name" value="Radical_SAM"/>
    <property type="match status" value="1"/>
</dbReference>
<evidence type="ECO:0000256" key="2">
    <source>
        <dbReference type="ARBA" id="ARBA00022691"/>
    </source>
</evidence>
<comment type="cofactor">
    <cofactor evidence="1">
        <name>[4Fe-4S] cluster</name>
        <dbReference type="ChEBI" id="CHEBI:49883"/>
    </cofactor>
</comment>
<dbReference type="PANTHER" id="PTHR11228:SF7">
    <property type="entry name" value="PQQA PEPTIDE CYCLASE"/>
    <property type="match status" value="1"/>
</dbReference>
<organism evidence="7 8">
    <name type="scientific">Bacteroides xylanisolvens</name>
    <dbReference type="NCBI Taxonomy" id="371601"/>
    <lineage>
        <taxon>Bacteria</taxon>
        <taxon>Pseudomonadati</taxon>
        <taxon>Bacteroidota</taxon>
        <taxon>Bacteroidia</taxon>
        <taxon>Bacteroidales</taxon>
        <taxon>Bacteroidaceae</taxon>
        <taxon>Bacteroides</taxon>
    </lineage>
</organism>
<evidence type="ECO:0000256" key="1">
    <source>
        <dbReference type="ARBA" id="ARBA00001966"/>
    </source>
</evidence>
<feature type="domain" description="Radical SAM core" evidence="6">
    <location>
        <begin position="3"/>
        <end position="215"/>
    </location>
</feature>
<evidence type="ECO:0000256" key="5">
    <source>
        <dbReference type="ARBA" id="ARBA00023014"/>
    </source>
</evidence>
<dbReference type="Pfam" id="PF04055">
    <property type="entry name" value="Radical_SAM"/>
    <property type="match status" value="1"/>
</dbReference>
<keyword evidence="5" id="KW-0411">Iron-sulfur</keyword>
<dbReference type="InterPro" id="IPR006638">
    <property type="entry name" value="Elp3/MiaA/NifB-like_rSAM"/>
</dbReference>
<name>A0A1Y4VPZ5_9BACE</name>
<dbReference type="GO" id="GO:0003824">
    <property type="term" value="F:catalytic activity"/>
    <property type="evidence" value="ECO:0007669"/>
    <property type="project" value="InterPro"/>
</dbReference>
<protein>
    <submittedName>
        <fullName evidence="7">Radical SAM protein</fullName>
    </submittedName>
</protein>
<reference evidence="8" key="1">
    <citation type="submission" date="2017-04" db="EMBL/GenBank/DDBJ databases">
        <title>Function of individual gut microbiota members based on whole genome sequencing of pure cultures obtained from chicken caecum.</title>
        <authorList>
            <person name="Medvecky M."/>
            <person name="Cejkova D."/>
            <person name="Polansky O."/>
            <person name="Karasova D."/>
            <person name="Kubasova T."/>
            <person name="Cizek A."/>
            <person name="Rychlik I."/>
        </authorList>
    </citation>
    <scope>NUCLEOTIDE SEQUENCE [LARGE SCALE GENOMIC DNA]</scope>
    <source>
        <strain evidence="8">An109</strain>
    </source>
</reference>
<sequence length="291" mass="33222">METLLWNKIRVLVTDGCNYRCPFCHNEGQAKTSKAKVIRYEDFCRIIDVLSTQKIEELNISGGEPFLHKRLVDMIMYADQHLDCDISCATNLSLISPEQIKQLCNTRVKFNIQFPYVNPISFGRSTGNGCLDTIVNKVSQVHSAGIDIGLNTVIQTTSNKTDVEDMIDFALQHELPLKLLPQIGGEDSCTYKEFVFPLLEKYCIEKKNKGTGAIRWRIKNGDKETAILYIDSPCFYKDIDTCKNFSEIRIHPDLVAQPCIMKDETYLIDISKDSEQIINQLNDIWKNFTSC</sequence>
<keyword evidence="3" id="KW-0479">Metal-binding</keyword>
<evidence type="ECO:0000313" key="7">
    <source>
        <dbReference type="EMBL" id="OUQ72199.1"/>
    </source>
</evidence>
<keyword evidence="4" id="KW-0408">Iron</keyword>
<dbReference type="RefSeq" id="WP_087317800.1">
    <property type="nucleotide sequence ID" value="NZ_NFLW01000007.1"/>
</dbReference>
<comment type="caution">
    <text evidence="7">The sequence shown here is derived from an EMBL/GenBank/DDBJ whole genome shotgun (WGS) entry which is preliminary data.</text>
</comment>
<dbReference type="InterPro" id="IPR013785">
    <property type="entry name" value="Aldolase_TIM"/>
</dbReference>
<dbReference type="Gene3D" id="3.20.20.70">
    <property type="entry name" value="Aldolase class I"/>
    <property type="match status" value="1"/>
</dbReference>
<dbReference type="CDD" id="cd01335">
    <property type="entry name" value="Radical_SAM"/>
    <property type="match status" value="1"/>
</dbReference>
<accession>A0A1Y4VPZ5</accession>
<dbReference type="SMART" id="SM00729">
    <property type="entry name" value="Elp3"/>
    <property type="match status" value="1"/>
</dbReference>
<dbReference type="InterPro" id="IPR058240">
    <property type="entry name" value="rSAM_sf"/>
</dbReference>
<dbReference type="GO" id="GO:0051536">
    <property type="term" value="F:iron-sulfur cluster binding"/>
    <property type="evidence" value="ECO:0007669"/>
    <property type="project" value="UniProtKB-KW"/>
</dbReference>